<evidence type="ECO:0000313" key="1">
    <source>
        <dbReference type="EMBL" id="CAI3541143.1"/>
    </source>
</evidence>
<reference evidence="1" key="1">
    <citation type="submission" date="2022-10" db="EMBL/GenBank/DDBJ databases">
        <authorList>
            <person name="Aires J."/>
            <person name="Mesa V."/>
        </authorList>
    </citation>
    <scope>NUCLEOTIDE SEQUENCE</scope>
    <source>
        <strain evidence="1">Clostridium neonatale JD116</strain>
    </source>
</reference>
<comment type="caution">
    <text evidence="1">The sequence shown here is derived from an EMBL/GenBank/DDBJ whole genome shotgun (WGS) entry which is preliminary data.</text>
</comment>
<dbReference type="Proteomes" id="UP001189143">
    <property type="component" value="Unassembled WGS sequence"/>
</dbReference>
<sequence length="267" mass="29636">MSICELGLINVNIKDRIFIPPKVCKQTDTLILDFQIWDGSILADLKDWSCMLKANKDNGKAYEINDATIIVADSRVHIQCNSTLTQLSGKLVLELFFTKDGMQKTTFDIEIEVEKSVLGNPDGSVPECIITPLENLNENLAKISESIKNANDAKTALDSSTNIANNINSALNSTITNANNIKNELDSSVGIANETIEELKKTNSEYTEHIKNLDIHVTKLEKDKWNAYEAKIIELTTIIDEFIFKNATVVDDEGNTIVDDEGNTIIL</sequence>
<accession>A0AAD2DBL2</accession>
<evidence type="ECO:0008006" key="3">
    <source>
        <dbReference type="Google" id="ProtNLM"/>
    </source>
</evidence>
<organism evidence="1 2">
    <name type="scientific">Clostridium neonatale</name>
    <dbReference type="NCBI Taxonomy" id="137838"/>
    <lineage>
        <taxon>Bacteria</taxon>
        <taxon>Bacillati</taxon>
        <taxon>Bacillota</taxon>
        <taxon>Clostridia</taxon>
        <taxon>Eubacteriales</taxon>
        <taxon>Clostridiaceae</taxon>
        <taxon>Clostridium</taxon>
    </lineage>
</organism>
<evidence type="ECO:0000313" key="2">
    <source>
        <dbReference type="Proteomes" id="UP001189143"/>
    </source>
</evidence>
<gene>
    <name evidence="1" type="ORF">CNEO2_1220009</name>
</gene>
<name>A0AAD2DBL2_9CLOT</name>
<dbReference type="AlphaFoldDB" id="A0AAD2DBL2"/>
<proteinExistence type="predicted"/>
<dbReference type="RefSeq" id="WP_317050535.1">
    <property type="nucleotide sequence ID" value="NZ_CAMRXF010000102.1"/>
</dbReference>
<dbReference type="EMBL" id="CAMTCP010000025">
    <property type="protein sequence ID" value="CAI3541143.1"/>
    <property type="molecule type" value="Genomic_DNA"/>
</dbReference>
<protein>
    <recommendedName>
        <fullName evidence="3">BppU N-terminal domain-containing protein</fullName>
    </recommendedName>
</protein>